<organism evidence="1">
    <name type="scientific">Tanacetum cinerariifolium</name>
    <name type="common">Dalmatian daisy</name>
    <name type="synonym">Chrysanthemum cinerariifolium</name>
    <dbReference type="NCBI Taxonomy" id="118510"/>
    <lineage>
        <taxon>Eukaryota</taxon>
        <taxon>Viridiplantae</taxon>
        <taxon>Streptophyta</taxon>
        <taxon>Embryophyta</taxon>
        <taxon>Tracheophyta</taxon>
        <taxon>Spermatophyta</taxon>
        <taxon>Magnoliopsida</taxon>
        <taxon>eudicotyledons</taxon>
        <taxon>Gunneridae</taxon>
        <taxon>Pentapetalae</taxon>
        <taxon>asterids</taxon>
        <taxon>campanulids</taxon>
        <taxon>Asterales</taxon>
        <taxon>Asteraceae</taxon>
        <taxon>Asteroideae</taxon>
        <taxon>Anthemideae</taxon>
        <taxon>Anthemidinae</taxon>
        <taxon>Tanacetum</taxon>
    </lineage>
</organism>
<protein>
    <submittedName>
        <fullName evidence="1">Uncharacterized protein</fullName>
    </submittedName>
</protein>
<sequence length="56" mass="6278">MIELVMHTVKNDMVIHAEKTGMMILVVEIDVDGMIADVVDKVTFSFDGVQLEQVDQ</sequence>
<dbReference type="EMBL" id="BKCJ011133410">
    <property type="protein sequence ID" value="GFC91735.1"/>
    <property type="molecule type" value="Genomic_DNA"/>
</dbReference>
<dbReference type="AlphaFoldDB" id="A0A699S2W6"/>
<feature type="non-terminal residue" evidence="1">
    <location>
        <position position="56"/>
    </location>
</feature>
<name>A0A699S2W6_TANCI</name>
<accession>A0A699S2W6</accession>
<comment type="caution">
    <text evidence="1">The sequence shown here is derived from an EMBL/GenBank/DDBJ whole genome shotgun (WGS) entry which is preliminary data.</text>
</comment>
<evidence type="ECO:0000313" key="1">
    <source>
        <dbReference type="EMBL" id="GFC91735.1"/>
    </source>
</evidence>
<gene>
    <name evidence="1" type="ORF">Tci_863705</name>
</gene>
<reference evidence="1" key="1">
    <citation type="journal article" date="2019" name="Sci. Rep.">
        <title>Draft genome of Tanacetum cinerariifolium, the natural source of mosquito coil.</title>
        <authorList>
            <person name="Yamashiro T."/>
            <person name="Shiraishi A."/>
            <person name="Satake H."/>
            <person name="Nakayama K."/>
        </authorList>
    </citation>
    <scope>NUCLEOTIDE SEQUENCE</scope>
</reference>
<proteinExistence type="predicted"/>